<dbReference type="KEGG" id="cic:CICLE_v10003163mg"/>
<dbReference type="InParanoid" id="V4T0N0"/>
<sequence length="112" mass="13059">VPKLVFEQLLSSNHQIGYAILVKSFSIMTMIVSIGEFISRGRKARIARRRKKIRWFYYPTPSESKLFGSAIDFIGLLCAIFQFMFSIIEFSFCIRHKDNPIKVSMWPPVFAF</sequence>
<keyword evidence="3" id="KW-1185">Reference proteome</keyword>
<feature type="transmembrane region" description="Helical" evidence="1">
    <location>
        <begin position="66"/>
        <end position="88"/>
    </location>
</feature>
<keyword evidence="1" id="KW-1133">Transmembrane helix</keyword>
<gene>
    <name evidence="2" type="ORF">CICLE_v10003163mg</name>
</gene>
<dbReference type="Proteomes" id="UP000030687">
    <property type="component" value="Unassembled WGS sequence"/>
</dbReference>
<dbReference type="EMBL" id="KI536799">
    <property type="protein sequence ID" value="ESR44935.1"/>
    <property type="molecule type" value="Genomic_DNA"/>
</dbReference>
<feature type="transmembrane region" description="Helical" evidence="1">
    <location>
        <begin position="16"/>
        <end position="39"/>
    </location>
</feature>
<accession>V4T0N0</accession>
<keyword evidence="1" id="KW-0472">Membrane</keyword>
<evidence type="ECO:0000313" key="2">
    <source>
        <dbReference type="EMBL" id="ESR44935.1"/>
    </source>
</evidence>
<feature type="non-terminal residue" evidence="2">
    <location>
        <position position="1"/>
    </location>
</feature>
<evidence type="ECO:0000313" key="3">
    <source>
        <dbReference type="Proteomes" id="UP000030687"/>
    </source>
</evidence>
<name>V4T0N0_CITCL</name>
<reference evidence="2 3" key="1">
    <citation type="submission" date="2013-10" db="EMBL/GenBank/DDBJ databases">
        <authorList>
            <consortium name="International Citrus Genome Consortium"/>
            <person name="Jenkins J."/>
            <person name="Schmutz J."/>
            <person name="Prochnik S."/>
            <person name="Rokhsar D."/>
            <person name="Gmitter F."/>
            <person name="Ollitrault P."/>
            <person name="Machado M."/>
            <person name="Talon M."/>
            <person name="Wincker P."/>
            <person name="Jaillon O."/>
            <person name="Morgante M."/>
        </authorList>
    </citation>
    <scope>NUCLEOTIDE SEQUENCE</scope>
    <source>
        <strain evidence="3">cv. Clemenules</strain>
    </source>
</reference>
<evidence type="ECO:0000256" key="1">
    <source>
        <dbReference type="SAM" id="Phobius"/>
    </source>
</evidence>
<proteinExistence type="predicted"/>
<dbReference type="PANTHER" id="PTHR48473:SF1">
    <property type="entry name" value="TIR DOMAIN-CONTAINING PROTEIN"/>
    <property type="match status" value="1"/>
</dbReference>
<keyword evidence="1" id="KW-0812">Transmembrane</keyword>
<dbReference type="PANTHER" id="PTHR48473">
    <property type="entry name" value="TIR DOMAIN-CONTAINING PROTEIN"/>
    <property type="match status" value="1"/>
</dbReference>
<dbReference type="AlphaFoldDB" id="V4T0N0"/>
<protein>
    <submittedName>
        <fullName evidence="2">Uncharacterized protein</fullName>
    </submittedName>
</protein>
<organism evidence="2 3">
    <name type="scientific">Citrus clementina</name>
    <name type="common">Clementine</name>
    <name type="synonym">Citrus deliciosa x Citrus sinensis</name>
    <dbReference type="NCBI Taxonomy" id="85681"/>
    <lineage>
        <taxon>Eukaryota</taxon>
        <taxon>Viridiplantae</taxon>
        <taxon>Streptophyta</taxon>
        <taxon>Embryophyta</taxon>
        <taxon>Tracheophyta</taxon>
        <taxon>Spermatophyta</taxon>
        <taxon>Magnoliopsida</taxon>
        <taxon>eudicotyledons</taxon>
        <taxon>Gunneridae</taxon>
        <taxon>Pentapetalae</taxon>
        <taxon>rosids</taxon>
        <taxon>malvids</taxon>
        <taxon>Sapindales</taxon>
        <taxon>Rutaceae</taxon>
        <taxon>Aurantioideae</taxon>
        <taxon>Citrus</taxon>
    </lineage>
</organism>
<dbReference type="Gramene" id="ESR44935">
    <property type="protein sequence ID" value="ESR44935"/>
    <property type="gene ID" value="CICLE_v10003163mg"/>
</dbReference>